<comment type="caution">
    <text evidence="1">The sequence shown here is derived from an EMBL/GenBank/DDBJ whole genome shotgun (WGS) entry which is preliminary data.</text>
</comment>
<protein>
    <submittedName>
        <fullName evidence="1">Adenosylhomocysteinase</fullName>
    </submittedName>
</protein>
<proteinExistence type="predicted"/>
<reference evidence="2" key="1">
    <citation type="journal article" date="2023" name="Hortic. Res.">
        <title>A chromosome-level phased genome enabling allele-level studies in sweet orange: a case study on citrus Huanglongbing tolerance.</title>
        <authorList>
            <person name="Wu B."/>
            <person name="Yu Q."/>
            <person name="Deng Z."/>
            <person name="Duan Y."/>
            <person name="Luo F."/>
            <person name="Gmitter F. Jr."/>
        </authorList>
    </citation>
    <scope>NUCLEOTIDE SEQUENCE [LARGE SCALE GENOMIC DNA]</scope>
    <source>
        <strain evidence="2">cv. Valencia</strain>
    </source>
</reference>
<evidence type="ECO:0000313" key="2">
    <source>
        <dbReference type="Proteomes" id="UP000829398"/>
    </source>
</evidence>
<keyword evidence="2" id="KW-1185">Reference proteome</keyword>
<dbReference type="Proteomes" id="UP000829398">
    <property type="component" value="Chromosome 4"/>
</dbReference>
<name>A0ACB8LHF1_CITSI</name>
<organism evidence="1 2">
    <name type="scientific">Citrus sinensis</name>
    <name type="common">Sweet orange</name>
    <name type="synonym">Citrus aurantium var. sinensis</name>
    <dbReference type="NCBI Taxonomy" id="2711"/>
    <lineage>
        <taxon>Eukaryota</taxon>
        <taxon>Viridiplantae</taxon>
        <taxon>Streptophyta</taxon>
        <taxon>Embryophyta</taxon>
        <taxon>Tracheophyta</taxon>
        <taxon>Spermatophyta</taxon>
        <taxon>Magnoliopsida</taxon>
        <taxon>eudicotyledons</taxon>
        <taxon>Gunneridae</taxon>
        <taxon>Pentapetalae</taxon>
        <taxon>rosids</taxon>
        <taxon>malvids</taxon>
        <taxon>Sapindales</taxon>
        <taxon>Rutaceae</taxon>
        <taxon>Aurantioideae</taxon>
        <taxon>Citrus</taxon>
    </lineage>
</organism>
<gene>
    <name evidence="1" type="ORF">KPL71_013170</name>
</gene>
<dbReference type="EMBL" id="CM039173">
    <property type="protein sequence ID" value="KAH9772871.1"/>
    <property type="molecule type" value="Genomic_DNA"/>
</dbReference>
<sequence length="317" mass="35438">MQSRVRHHWPLKGTKITGTLHKTVQTAVLIETLTMLGAERALDWGNECEPDLVVDDGGDATWLIHMVMAEEEYEKSGKLADLETTEDCFGIIRDGLVSVYEETPTAVKSLYQMQANGTLFFPAANININDNVTKSKFDNLYGFRHSLPDGIMRPTDVMIAGKIKGYATALKCAGARVVVTEADAICALQALNGGNPCPNHRRRPLLNIQGIESYPGIKRITVKPQTDRWIFPETNAGAIVPAKGRITNLRCATGHPSFVISMSFTNQVINLMELRGQKDSRKYDKKVYVLPKHFDKMEAEYIHVPVEGPYKLLPYRY</sequence>
<evidence type="ECO:0000313" key="1">
    <source>
        <dbReference type="EMBL" id="KAH9772871.1"/>
    </source>
</evidence>
<accession>A0ACB8LHF1</accession>